<accession>A0A6J7J640</accession>
<keyword evidence="2" id="KW-1133">Transmembrane helix</keyword>
<feature type="transmembrane region" description="Helical" evidence="2">
    <location>
        <begin position="101"/>
        <end position="122"/>
    </location>
</feature>
<evidence type="ECO:0000256" key="2">
    <source>
        <dbReference type="SAM" id="Phobius"/>
    </source>
</evidence>
<keyword evidence="2" id="KW-0812">Transmembrane</keyword>
<protein>
    <submittedName>
        <fullName evidence="4">Unannotated protein</fullName>
    </submittedName>
</protein>
<proteinExistence type="predicted"/>
<feature type="transmembrane region" description="Helical" evidence="2">
    <location>
        <begin position="21"/>
        <end position="42"/>
    </location>
</feature>
<organism evidence="4">
    <name type="scientific">freshwater metagenome</name>
    <dbReference type="NCBI Taxonomy" id="449393"/>
    <lineage>
        <taxon>unclassified sequences</taxon>
        <taxon>metagenomes</taxon>
        <taxon>ecological metagenomes</taxon>
    </lineage>
</organism>
<evidence type="ECO:0000313" key="3">
    <source>
        <dbReference type="EMBL" id="CAB4322744.1"/>
    </source>
</evidence>
<feature type="transmembrane region" description="Helical" evidence="2">
    <location>
        <begin position="128"/>
        <end position="148"/>
    </location>
</feature>
<sequence>MNDSHLTDPDQSSDAVAGGGIVMLALAGTALFVLAGLLAAVFMDGFMVAYVAISLLEFAFGMLVFALAFLRAVDRSRSETIGVGGLFFGAGSAPRPVRIRLVGALIVQTVVSIIVASTHVYTALAFGVVAPMWALGLTGLWVAAYGSFPEREFDPRLDRGRSGQAEGPGSADPKE</sequence>
<dbReference type="EMBL" id="CAEMXZ010000013">
    <property type="protein sequence ID" value="CAB4322744.1"/>
    <property type="molecule type" value="Genomic_DNA"/>
</dbReference>
<gene>
    <name evidence="3" type="ORF">UFOPK1392_00481</name>
    <name evidence="4" type="ORF">UFOPK3733_01109</name>
</gene>
<feature type="region of interest" description="Disordered" evidence="1">
    <location>
        <begin position="153"/>
        <end position="175"/>
    </location>
</feature>
<keyword evidence="2" id="KW-0472">Membrane</keyword>
<evidence type="ECO:0000256" key="1">
    <source>
        <dbReference type="SAM" id="MobiDB-lite"/>
    </source>
</evidence>
<dbReference type="EMBL" id="CAFBNC010000049">
    <property type="protein sequence ID" value="CAB4938117.1"/>
    <property type="molecule type" value="Genomic_DNA"/>
</dbReference>
<name>A0A6J7J640_9ZZZZ</name>
<reference evidence="4" key="1">
    <citation type="submission" date="2020-05" db="EMBL/GenBank/DDBJ databases">
        <authorList>
            <person name="Chiriac C."/>
            <person name="Salcher M."/>
            <person name="Ghai R."/>
            <person name="Kavagutti S V."/>
        </authorList>
    </citation>
    <scope>NUCLEOTIDE SEQUENCE</scope>
</reference>
<feature type="transmembrane region" description="Helical" evidence="2">
    <location>
        <begin position="48"/>
        <end position="70"/>
    </location>
</feature>
<evidence type="ECO:0000313" key="4">
    <source>
        <dbReference type="EMBL" id="CAB4938117.1"/>
    </source>
</evidence>
<dbReference type="AlphaFoldDB" id="A0A6J7J640"/>